<dbReference type="Proteomes" id="UP000314294">
    <property type="component" value="Unassembled WGS sequence"/>
</dbReference>
<evidence type="ECO:0000313" key="2">
    <source>
        <dbReference type="EMBL" id="TNN60656.1"/>
    </source>
</evidence>
<feature type="compositionally biased region" description="Acidic residues" evidence="1">
    <location>
        <begin position="15"/>
        <end position="28"/>
    </location>
</feature>
<organism evidence="2 3">
    <name type="scientific">Liparis tanakae</name>
    <name type="common">Tanaka's snailfish</name>
    <dbReference type="NCBI Taxonomy" id="230148"/>
    <lineage>
        <taxon>Eukaryota</taxon>
        <taxon>Metazoa</taxon>
        <taxon>Chordata</taxon>
        <taxon>Craniata</taxon>
        <taxon>Vertebrata</taxon>
        <taxon>Euteleostomi</taxon>
        <taxon>Actinopterygii</taxon>
        <taxon>Neopterygii</taxon>
        <taxon>Teleostei</taxon>
        <taxon>Neoteleostei</taxon>
        <taxon>Acanthomorphata</taxon>
        <taxon>Eupercaria</taxon>
        <taxon>Perciformes</taxon>
        <taxon>Cottioidei</taxon>
        <taxon>Cottales</taxon>
        <taxon>Liparidae</taxon>
        <taxon>Liparis</taxon>
    </lineage>
</organism>
<keyword evidence="2" id="KW-0808">Transferase</keyword>
<feature type="region of interest" description="Disordered" evidence="1">
    <location>
        <begin position="1"/>
        <end position="37"/>
    </location>
</feature>
<name>A0A4Z2H4D6_9TELE</name>
<dbReference type="AlphaFoldDB" id="A0A4Z2H4D6"/>
<evidence type="ECO:0000256" key="1">
    <source>
        <dbReference type="SAM" id="MobiDB-lite"/>
    </source>
</evidence>
<reference evidence="2 3" key="1">
    <citation type="submission" date="2019-03" db="EMBL/GenBank/DDBJ databases">
        <title>First draft genome of Liparis tanakae, snailfish: a comprehensive survey of snailfish specific genes.</title>
        <authorList>
            <person name="Kim W."/>
            <person name="Song I."/>
            <person name="Jeong J.-H."/>
            <person name="Kim D."/>
            <person name="Kim S."/>
            <person name="Ryu S."/>
            <person name="Song J.Y."/>
            <person name="Lee S.K."/>
        </authorList>
    </citation>
    <scope>NUCLEOTIDE SEQUENCE [LARGE SCALE GENOMIC DNA]</scope>
    <source>
        <tissue evidence="2">Muscle</tissue>
    </source>
</reference>
<proteinExistence type="predicted"/>
<dbReference type="GO" id="GO:0016301">
    <property type="term" value="F:kinase activity"/>
    <property type="evidence" value="ECO:0007669"/>
    <property type="project" value="UniProtKB-KW"/>
</dbReference>
<accession>A0A4Z2H4D6</accession>
<evidence type="ECO:0000313" key="3">
    <source>
        <dbReference type="Proteomes" id="UP000314294"/>
    </source>
</evidence>
<dbReference type="EMBL" id="SRLO01000330">
    <property type="protein sequence ID" value="TNN60656.1"/>
    <property type="molecule type" value="Genomic_DNA"/>
</dbReference>
<gene>
    <name evidence="2" type="primary">AK7_3</name>
    <name evidence="2" type="ORF">EYF80_029129</name>
</gene>
<dbReference type="OrthoDB" id="10262413at2759"/>
<sequence>MPKPYQATLLSAATVDEEASEEAEEEAGETSSARGEPAFQIVGTAAIGHGREPFLLQQYQSPTRDKLLERLLECDVVVYDISESASQQQIEEATWAITSK</sequence>
<protein>
    <submittedName>
        <fullName evidence="2">Adenylate kinase 7</fullName>
    </submittedName>
</protein>
<keyword evidence="2" id="KW-0418">Kinase</keyword>
<keyword evidence="3" id="KW-1185">Reference proteome</keyword>
<comment type="caution">
    <text evidence="2">The sequence shown here is derived from an EMBL/GenBank/DDBJ whole genome shotgun (WGS) entry which is preliminary data.</text>
</comment>